<comment type="caution">
    <text evidence="1">The sequence shown here is derived from an EMBL/GenBank/DDBJ whole genome shotgun (WGS) entry which is preliminary data.</text>
</comment>
<accession>A0ABW9WPC8</accession>
<protein>
    <recommendedName>
        <fullName evidence="3">Tail terminator</fullName>
    </recommendedName>
</protein>
<reference evidence="1 2" key="1">
    <citation type="submission" date="2019-12" db="EMBL/GenBank/DDBJ databases">
        <title>Novel species isolated from a subtropical stream in China.</title>
        <authorList>
            <person name="Lu H."/>
        </authorList>
    </citation>
    <scope>NUCLEOTIDE SEQUENCE [LARGE SCALE GENOMIC DNA]</scope>
    <source>
        <strain evidence="1 2">FT109W</strain>
    </source>
</reference>
<dbReference type="RefSeq" id="WP_161047626.1">
    <property type="nucleotide sequence ID" value="NZ_WWCS01000024.1"/>
</dbReference>
<evidence type="ECO:0000313" key="2">
    <source>
        <dbReference type="Proteomes" id="UP000466332"/>
    </source>
</evidence>
<gene>
    <name evidence="1" type="ORF">GTP55_25690</name>
</gene>
<evidence type="ECO:0008006" key="3">
    <source>
        <dbReference type="Google" id="ProtNLM"/>
    </source>
</evidence>
<dbReference type="Gene3D" id="3.30.2000.20">
    <property type="match status" value="1"/>
</dbReference>
<sequence length="140" mass="15268">MSNKIIRAALEGHLKAWAAAQVPPIALFLENRGAKPAVGVRHIRADLMPAETLDPSQGAQHRRYHGMYQVGIFLPENEGTGDSDDLAKAIEVLFKCPTTITKLGLNIQILQTPSIAQSRPDGAGFWMTPITIKYSANDFS</sequence>
<evidence type="ECO:0000313" key="1">
    <source>
        <dbReference type="EMBL" id="MYN42741.1"/>
    </source>
</evidence>
<dbReference type="Pfam" id="PF13554">
    <property type="entry name" value="Phage_tail_terminator_5"/>
    <property type="match status" value="1"/>
</dbReference>
<dbReference type="EMBL" id="WWCS01000024">
    <property type="protein sequence ID" value="MYN42741.1"/>
    <property type="molecule type" value="Genomic_DNA"/>
</dbReference>
<proteinExistence type="predicted"/>
<name>A0ABW9WPC8_9BURK</name>
<dbReference type="Proteomes" id="UP000466332">
    <property type="component" value="Unassembled WGS sequence"/>
</dbReference>
<organism evidence="1 2">
    <name type="scientific">Duganella margarita</name>
    <dbReference type="NCBI Taxonomy" id="2692170"/>
    <lineage>
        <taxon>Bacteria</taxon>
        <taxon>Pseudomonadati</taxon>
        <taxon>Pseudomonadota</taxon>
        <taxon>Betaproteobacteria</taxon>
        <taxon>Burkholderiales</taxon>
        <taxon>Oxalobacteraceae</taxon>
        <taxon>Telluria group</taxon>
        <taxon>Duganella</taxon>
    </lineage>
</organism>
<dbReference type="InterPro" id="IPR025395">
    <property type="entry name" value="Phage_tail_terminator-like"/>
</dbReference>
<keyword evidence="2" id="KW-1185">Reference proteome</keyword>